<evidence type="ECO:0000313" key="2">
    <source>
        <dbReference type="EMBL" id="KAG0491367.1"/>
    </source>
</evidence>
<reference evidence="2 3" key="1">
    <citation type="journal article" date="2020" name="Nat. Food">
        <title>A phased Vanilla planifolia genome enables genetic improvement of flavour and production.</title>
        <authorList>
            <person name="Hasing T."/>
            <person name="Tang H."/>
            <person name="Brym M."/>
            <person name="Khazi F."/>
            <person name="Huang T."/>
            <person name="Chambers A.H."/>
        </authorList>
    </citation>
    <scope>NUCLEOTIDE SEQUENCE [LARGE SCALE GENOMIC DNA]</scope>
    <source>
        <tissue evidence="2">Leaf</tissue>
    </source>
</reference>
<dbReference type="EMBL" id="JADCNL010000002">
    <property type="protein sequence ID" value="KAG0491367.1"/>
    <property type="molecule type" value="Genomic_DNA"/>
</dbReference>
<name>A0A835RSR1_VANPL</name>
<comment type="caution">
    <text evidence="2">The sequence shown here is derived from an EMBL/GenBank/DDBJ whole genome shotgun (WGS) entry which is preliminary data.</text>
</comment>
<dbReference type="Proteomes" id="UP000636800">
    <property type="component" value="Chromosome 2"/>
</dbReference>
<evidence type="ECO:0000313" key="3">
    <source>
        <dbReference type="Proteomes" id="UP000636800"/>
    </source>
</evidence>
<proteinExistence type="predicted"/>
<feature type="region of interest" description="Disordered" evidence="1">
    <location>
        <begin position="17"/>
        <end position="49"/>
    </location>
</feature>
<evidence type="ECO:0000256" key="1">
    <source>
        <dbReference type="SAM" id="MobiDB-lite"/>
    </source>
</evidence>
<dbReference type="AlphaFoldDB" id="A0A835RSR1"/>
<organism evidence="2 3">
    <name type="scientific">Vanilla planifolia</name>
    <name type="common">Vanilla</name>
    <dbReference type="NCBI Taxonomy" id="51239"/>
    <lineage>
        <taxon>Eukaryota</taxon>
        <taxon>Viridiplantae</taxon>
        <taxon>Streptophyta</taxon>
        <taxon>Embryophyta</taxon>
        <taxon>Tracheophyta</taxon>
        <taxon>Spermatophyta</taxon>
        <taxon>Magnoliopsida</taxon>
        <taxon>Liliopsida</taxon>
        <taxon>Asparagales</taxon>
        <taxon>Orchidaceae</taxon>
        <taxon>Vanilloideae</taxon>
        <taxon>Vanilleae</taxon>
        <taxon>Vanilla</taxon>
    </lineage>
</organism>
<accession>A0A835RSR1</accession>
<keyword evidence="3" id="KW-1185">Reference proteome</keyword>
<gene>
    <name evidence="2" type="ORF">HPP92_004765</name>
</gene>
<sequence>MDPVYVHEQQCCVPIRGSKAGLGGESKEEDHGGYVGTMLGQENDSLEKI</sequence>
<dbReference type="OrthoDB" id="5600252at2759"/>
<protein>
    <submittedName>
        <fullName evidence="2">Uncharacterized protein</fullName>
    </submittedName>
</protein>